<dbReference type="CDD" id="cd03713">
    <property type="entry name" value="EFG_mtEFG_C"/>
    <property type="match status" value="1"/>
</dbReference>
<evidence type="ECO:0000256" key="1">
    <source>
        <dbReference type="ARBA" id="ARBA00005870"/>
    </source>
</evidence>
<dbReference type="Gene3D" id="3.30.230.10">
    <property type="match status" value="1"/>
</dbReference>
<dbReference type="Gene3D" id="3.30.70.870">
    <property type="entry name" value="Elongation Factor G (Translational Gtpase), domain 3"/>
    <property type="match status" value="1"/>
</dbReference>
<evidence type="ECO:0000256" key="3">
    <source>
        <dbReference type="ARBA" id="ARBA00022741"/>
    </source>
</evidence>
<evidence type="ECO:0000313" key="9">
    <source>
        <dbReference type="EMBL" id="SER84034.1"/>
    </source>
</evidence>
<comment type="function">
    <text evidence="7">Catalyzes the GTP-dependent ribosomal translocation step during translation elongation. During this step, the ribosome changes from the pre-translocational (PRE) to the post-translocational (POST) state as the newly formed A-site-bound peptidyl-tRNA and P-site-bound deacylated tRNA move to the P and E sites, respectively. Catalyzes the coordinated movement of the two tRNA molecules, the mRNA and conformational changes in the ribosome.</text>
</comment>
<dbReference type="FunFam" id="3.30.70.240:FF:000001">
    <property type="entry name" value="Elongation factor G"/>
    <property type="match status" value="1"/>
</dbReference>
<dbReference type="SUPFAM" id="SSF52540">
    <property type="entry name" value="P-loop containing nucleoside triphosphate hydrolases"/>
    <property type="match status" value="1"/>
</dbReference>
<dbReference type="PANTHER" id="PTHR43261">
    <property type="entry name" value="TRANSLATION ELONGATION FACTOR G-RELATED"/>
    <property type="match status" value="1"/>
</dbReference>
<dbReference type="NCBIfam" id="TIGR00484">
    <property type="entry name" value="EF-G"/>
    <property type="match status" value="1"/>
</dbReference>
<dbReference type="PROSITE" id="PS51722">
    <property type="entry name" value="G_TR_2"/>
    <property type="match status" value="1"/>
</dbReference>
<dbReference type="CDD" id="cd01434">
    <property type="entry name" value="EFG_mtEFG1_IV"/>
    <property type="match status" value="1"/>
</dbReference>
<dbReference type="GO" id="GO:0003924">
    <property type="term" value="F:GTPase activity"/>
    <property type="evidence" value="ECO:0007669"/>
    <property type="project" value="InterPro"/>
</dbReference>
<feature type="domain" description="Tr-type G" evidence="8">
    <location>
        <begin position="9"/>
        <end position="295"/>
    </location>
</feature>
<keyword evidence="6 7" id="KW-0342">GTP-binding</keyword>
<comment type="subcellular location">
    <subcellularLocation>
        <location evidence="7">Cytoplasm</location>
    </subcellularLocation>
</comment>
<dbReference type="CDD" id="cd01886">
    <property type="entry name" value="EF-G"/>
    <property type="match status" value="1"/>
</dbReference>
<dbReference type="InterPro" id="IPR035649">
    <property type="entry name" value="EFG_V"/>
</dbReference>
<dbReference type="InterPro" id="IPR000795">
    <property type="entry name" value="T_Tr_GTP-bd_dom"/>
</dbReference>
<evidence type="ECO:0000256" key="2">
    <source>
        <dbReference type="ARBA" id="ARBA00017872"/>
    </source>
</evidence>
<dbReference type="PRINTS" id="PR00315">
    <property type="entry name" value="ELONGATNFCT"/>
</dbReference>
<dbReference type="InterPro" id="IPR000640">
    <property type="entry name" value="EFG_V-like"/>
</dbReference>
<dbReference type="InterPro" id="IPR005517">
    <property type="entry name" value="Transl_elong_EFG/EF2_IV"/>
</dbReference>
<evidence type="ECO:0000256" key="4">
    <source>
        <dbReference type="ARBA" id="ARBA00022768"/>
    </source>
</evidence>
<dbReference type="InterPro" id="IPR047872">
    <property type="entry name" value="EFG_IV"/>
</dbReference>
<dbReference type="SMART" id="SM00838">
    <property type="entry name" value="EFG_C"/>
    <property type="match status" value="1"/>
</dbReference>
<dbReference type="GO" id="GO:0003746">
    <property type="term" value="F:translation elongation factor activity"/>
    <property type="evidence" value="ECO:0007669"/>
    <property type="project" value="UniProtKB-UniRule"/>
</dbReference>
<evidence type="ECO:0000313" key="10">
    <source>
        <dbReference type="Proteomes" id="UP000182471"/>
    </source>
</evidence>
<dbReference type="InterPro" id="IPR004540">
    <property type="entry name" value="Transl_elong_EFG/EF2"/>
</dbReference>
<evidence type="ECO:0000259" key="8">
    <source>
        <dbReference type="PROSITE" id="PS51722"/>
    </source>
</evidence>
<dbReference type="Pfam" id="PF00679">
    <property type="entry name" value="EFG_C"/>
    <property type="match status" value="1"/>
</dbReference>
<dbReference type="Pfam" id="PF14492">
    <property type="entry name" value="EFG_III"/>
    <property type="match status" value="1"/>
</dbReference>
<keyword evidence="10" id="KW-1185">Reference proteome</keyword>
<dbReference type="GO" id="GO:0005737">
    <property type="term" value="C:cytoplasm"/>
    <property type="evidence" value="ECO:0007669"/>
    <property type="project" value="UniProtKB-SubCell"/>
</dbReference>
<dbReference type="OrthoDB" id="9804431at2"/>
<dbReference type="Gene3D" id="3.30.70.240">
    <property type="match status" value="1"/>
</dbReference>
<keyword evidence="5 7" id="KW-0648">Protein biosynthesis</keyword>
<reference evidence="10" key="1">
    <citation type="submission" date="2016-10" db="EMBL/GenBank/DDBJ databases">
        <authorList>
            <person name="Varghese N."/>
            <person name="Submissions S."/>
        </authorList>
    </citation>
    <scope>NUCLEOTIDE SEQUENCE [LARGE SCALE GENOMIC DNA]</scope>
    <source>
        <strain evidence="10">S1b</strain>
    </source>
</reference>
<dbReference type="InterPro" id="IPR041095">
    <property type="entry name" value="EFG_II"/>
</dbReference>
<dbReference type="SUPFAM" id="SSF54211">
    <property type="entry name" value="Ribosomal protein S5 domain 2-like"/>
    <property type="match status" value="1"/>
</dbReference>
<dbReference type="InterPro" id="IPR014721">
    <property type="entry name" value="Ribsml_uS5_D2-typ_fold_subgr"/>
</dbReference>
<protein>
    <recommendedName>
        <fullName evidence="2 7">Elongation factor G</fullName>
        <shortName evidence="7">EF-G</shortName>
    </recommendedName>
</protein>
<dbReference type="FunFam" id="3.30.230.10:FF:000003">
    <property type="entry name" value="Elongation factor G"/>
    <property type="match status" value="1"/>
</dbReference>
<dbReference type="Pfam" id="PF03764">
    <property type="entry name" value="EFG_IV"/>
    <property type="match status" value="1"/>
</dbReference>
<dbReference type="HAMAP" id="MF_00054_B">
    <property type="entry name" value="EF_G_EF_2_B"/>
    <property type="match status" value="1"/>
</dbReference>
<dbReference type="InterPro" id="IPR009022">
    <property type="entry name" value="EFG_III"/>
</dbReference>
<dbReference type="NCBIfam" id="TIGR00231">
    <property type="entry name" value="small_GTP"/>
    <property type="match status" value="1"/>
</dbReference>
<dbReference type="AlphaFoldDB" id="A0A1H9SGE0"/>
<dbReference type="PANTHER" id="PTHR43261:SF1">
    <property type="entry name" value="RIBOSOME-RELEASING FACTOR 2, MITOCHONDRIAL"/>
    <property type="match status" value="1"/>
</dbReference>
<evidence type="ECO:0000256" key="5">
    <source>
        <dbReference type="ARBA" id="ARBA00022917"/>
    </source>
</evidence>
<dbReference type="InterPro" id="IPR020568">
    <property type="entry name" value="Ribosomal_Su5_D2-typ_SF"/>
</dbReference>
<feature type="binding site" evidence="7">
    <location>
        <begin position="148"/>
        <end position="151"/>
    </location>
    <ligand>
        <name>GTP</name>
        <dbReference type="ChEBI" id="CHEBI:37565"/>
    </ligand>
</feature>
<evidence type="ECO:0000256" key="7">
    <source>
        <dbReference type="HAMAP-Rule" id="MF_00054"/>
    </source>
</evidence>
<proteinExistence type="inferred from homology"/>
<evidence type="ECO:0000256" key="6">
    <source>
        <dbReference type="ARBA" id="ARBA00023134"/>
    </source>
</evidence>
<dbReference type="InterPro" id="IPR009000">
    <property type="entry name" value="Transl_B-barrel_sf"/>
</dbReference>
<name>A0A1H9SGE0_9FIRM</name>
<dbReference type="Pfam" id="PF00009">
    <property type="entry name" value="GTP_EFTU"/>
    <property type="match status" value="1"/>
</dbReference>
<keyword evidence="3 7" id="KW-0547">Nucleotide-binding</keyword>
<organism evidence="9 10">
    <name type="scientific">Lachnobacterium bovis</name>
    <dbReference type="NCBI Taxonomy" id="140626"/>
    <lineage>
        <taxon>Bacteria</taxon>
        <taxon>Bacillati</taxon>
        <taxon>Bacillota</taxon>
        <taxon>Clostridia</taxon>
        <taxon>Lachnospirales</taxon>
        <taxon>Lachnospiraceae</taxon>
        <taxon>Lachnobacterium</taxon>
    </lineage>
</organism>
<dbReference type="EMBL" id="FOGW01000011">
    <property type="protein sequence ID" value="SER84034.1"/>
    <property type="molecule type" value="Genomic_DNA"/>
</dbReference>
<dbReference type="Gene3D" id="2.40.30.10">
    <property type="entry name" value="Translation factors"/>
    <property type="match status" value="1"/>
</dbReference>
<dbReference type="InterPro" id="IPR053905">
    <property type="entry name" value="EF-G-like_DII"/>
</dbReference>
<comment type="similarity">
    <text evidence="1 7">Belongs to the TRAFAC class translation factor GTPase superfamily. Classic translation factor GTPase family. EF-G/EF-2 subfamily.</text>
</comment>
<dbReference type="NCBIfam" id="NF009381">
    <property type="entry name" value="PRK12740.1-5"/>
    <property type="match status" value="1"/>
</dbReference>
<gene>
    <name evidence="7" type="primary">fusA</name>
    <name evidence="9" type="ORF">SAMN02910429_01248</name>
</gene>
<dbReference type="InterPro" id="IPR027417">
    <property type="entry name" value="P-loop_NTPase"/>
</dbReference>
<dbReference type="CDD" id="cd04088">
    <property type="entry name" value="EFG_mtEFG_II"/>
    <property type="match status" value="1"/>
</dbReference>
<dbReference type="GO" id="GO:0005525">
    <property type="term" value="F:GTP binding"/>
    <property type="evidence" value="ECO:0007669"/>
    <property type="project" value="UniProtKB-UniRule"/>
</dbReference>
<dbReference type="InterPro" id="IPR005225">
    <property type="entry name" value="Small_GTP-bd"/>
</dbReference>
<dbReference type="Pfam" id="PF22042">
    <property type="entry name" value="EF-G_D2"/>
    <property type="match status" value="1"/>
</dbReference>
<dbReference type="SUPFAM" id="SSF50447">
    <property type="entry name" value="Translation proteins"/>
    <property type="match status" value="1"/>
</dbReference>
<dbReference type="FunFam" id="3.30.70.870:FF:000001">
    <property type="entry name" value="Elongation factor G"/>
    <property type="match status" value="1"/>
</dbReference>
<dbReference type="RefSeq" id="WP_022749944.1">
    <property type="nucleotide sequence ID" value="NZ_FOGW01000011.1"/>
</dbReference>
<dbReference type="PROSITE" id="PS00301">
    <property type="entry name" value="G_TR_1"/>
    <property type="match status" value="1"/>
</dbReference>
<dbReference type="InterPro" id="IPR035647">
    <property type="entry name" value="EFG_III/V"/>
</dbReference>
<dbReference type="Gene3D" id="3.40.50.300">
    <property type="entry name" value="P-loop containing nucleotide triphosphate hydrolases"/>
    <property type="match status" value="1"/>
</dbReference>
<dbReference type="Proteomes" id="UP000182471">
    <property type="component" value="Unassembled WGS sequence"/>
</dbReference>
<feature type="binding site" evidence="7">
    <location>
        <begin position="18"/>
        <end position="25"/>
    </location>
    <ligand>
        <name>GTP</name>
        <dbReference type="ChEBI" id="CHEBI:37565"/>
    </ligand>
</feature>
<keyword evidence="4 7" id="KW-0251">Elongation factor</keyword>
<feature type="binding site" evidence="7">
    <location>
        <begin position="94"/>
        <end position="98"/>
    </location>
    <ligand>
        <name>GTP</name>
        <dbReference type="ChEBI" id="CHEBI:37565"/>
    </ligand>
</feature>
<dbReference type="InterPro" id="IPR031157">
    <property type="entry name" value="G_TR_CS"/>
</dbReference>
<dbReference type="FunFam" id="3.40.50.300:FF:000029">
    <property type="entry name" value="Elongation factor G"/>
    <property type="match status" value="1"/>
</dbReference>
<dbReference type="FunFam" id="2.40.30.10:FF:000006">
    <property type="entry name" value="Elongation factor G"/>
    <property type="match status" value="1"/>
</dbReference>
<dbReference type="GO" id="GO:0032790">
    <property type="term" value="P:ribosome disassembly"/>
    <property type="evidence" value="ECO:0007669"/>
    <property type="project" value="TreeGrafter"/>
</dbReference>
<dbReference type="SMART" id="SM00889">
    <property type="entry name" value="EFG_IV"/>
    <property type="match status" value="1"/>
</dbReference>
<dbReference type="CDD" id="cd16262">
    <property type="entry name" value="EFG_III"/>
    <property type="match status" value="1"/>
</dbReference>
<sequence>MAGREYPLERTRNIGIMAHIDAGKTTLTERILYYTGVNYKIGETHEGTATMDWMEQEQERGITITSAATTCHWTLQDHAKLKPGALENRINIIDTPGHVDFTVEVERSLRVLDGAVGVFDAKGGVEPQSENVWRQADTYNVPRMAFVNKMDILGADFYNTVDEIGTKLGKNAVVIQLPIGKEDYFEGIIDLFEMEAYIYNDAKGEDISIVEIPENMKDEAEAYHLELVEKICEFDDELMMKYLEGEEPSIDELKAALRQATIDNKGVPVCCGSAHQNKGIQKLIDAIVEYMPAPTDIPDIKGVDMEGNEIERHSSDDEPFSALAFKIMTDPFVGKLAFFRVYSGTMNSGSYVLNATKDKKERVGRILQMHANKRQEIDKVYAGDIAAAVGFKTTTTGDTICDEKHPVILESMEFPEPVIELAIEPKTKAGQQKMGEALAKLAEEDPTFRAHTDEETGQTIIAGMGELHLDIIVDRLLREFKVEANVGAPQVSYKETFTKPVDQEYKYAKQSGGRGQYGHCKVKFEPMDPNGEDLFKFESAIVGGAIPKEYIPSVGAGIEEASQSGILAGFPVLGIKATVYDGSYHEVDSSEMAFHIAGSMCFKEAMTKAEPAILEPIMKVEVTMPEEYMGDVIGDINSRRGRIEGMEDVGNGKIVKAYVPLAEMFGYATDLRSSTQGRGNYSMFFERYEQVPKSVQEKIINSKAN</sequence>
<keyword evidence="7" id="KW-0963">Cytoplasm</keyword>
<dbReference type="SUPFAM" id="SSF54980">
    <property type="entry name" value="EF-G C-terminal domain-like"/>
    <property type="match status" value="2"/>
</dbReference>
<accession>A0A1H9SGE0</accession>